<comment type="caution">
    <text evidence="6">The sequence shown here is derived from an EMBL/GenBank/DDBJ whole genome shotgun (WGS) entry which is preliminary data.</text>
</comment>
<dbReference type="InterPro" id="IPR036890">
    <property type="entry name" value="HATPase_C_sf"/>
</dbReference>
<evidence type="ECO:0000256" key="5">
    <source>
        <dbReference type="ARBA" id="ARBA00023012"/>
    </source>
</evidence>
<protein>
    <recommendedName>
        <fullName evidence="2">histidine kinase</fullName>
        <ecNumber evidence="2">2.7.13.3</ecNumber>
    </recommendedName>
</protein>
<keyword evidence="3" id="KW-0808">Transferase</keyword>
<evidence type="ECO:0000256" key="4">
    <source>
        <dbReference type="ARBA" id="ARBA00022777"/>
    </source>
</evidence>
<proteinExistence type="predicted"/>
<evidence type="ECO:0000256" key="1">
    <source>
        <dbReference type="ARBA" id="ARBA00000085"/>
    </source>
</evidence>
<dbReference type="GO" id="GO:0004673">
    <property type="term" value="F:protein histidine kinase activity"/>
    <property type="evidence" value="ECO:0007669"/>
    <property type="project" value="UniProtKB-EC"/>
</dbReference>
<dbReference type="PANTHER" id="PTHR24421:SF10">
    <property type="entry name" value="NITRATE_NITRITE SENSOR PROTEIN NARQ"/>
    <property type="match status" value="1"/>
</dbReference>
<dbReference type="Gene3D" id="3.30.565.10">
    <property type="entry name" value="Histidine kinase-like ATPase, C-terminal domain"/>
    <property type="match status" value="1"/>
</dbReference>
<dbReference type="InterPro" id="IPR050482">
    <property type="entry name" value="Sensor_HK_TwoCompSys"/>
</dbReference>
<dbReference type="PANTHER" id="PTHR24421">
    <property type="entry name" value="NITRATE/NITRITE SENSOR PROTEIN NARX-RELATED"/>
    <property type="match status" value="1"/>
</dbReference>
<accession>A0A3B9QUW5</accession>
<comment type="catalytic activity">
    <reaction evidence="1">
        <text>ATP + protein L-histidine = ADP + protein N-phospho-L-histidine.</text>
        <dbReference type="EC" id="2.7.13.3"/>
    </reaction>
</comment>
<gene>
    <name evidence="6" type="ORF">DCL06_05675</name>
</gene>
<evidence type="ECO:0000313" key="6">
    <source>
        <dbReference type="EMBL" id="HAF72454.1"/>
    </source>
</evidence>
<dbReference type="Proteomes" id="UP000260925">
    <property type="component" value="Unassembled WGS sequence"/>
</dbReference>
<name>A0A3B9QUW5_9CORY</name>
<dbReference type="EMBL" id="DMDD01000130">
    <property type="protein sequence ID" value="HAF72454.1"/>
    <property type="molecule type" value="Genomic_DNA"/>
</dbReference>
<keyword evidence="5" id="KW-0902">Two-component regulatory system</keyword>
<evidence type="ECO:0000313" key="7">
    <source>
        <dbReference type="Proteomes" id="UP000260925"/>
    </source>
</evidence>
<evidence type="ECO:0000256" key="3">
    <source>
        <dbReference type="ARBA" id="ARBA00022679"/>
    </source>
</evidence>
<keyword evidence="4" id="KW-0418">Kinase</keyword>
<sequence>MLGEIGVLLRYLRAEDGESAASMPQPGTGELDALVRTVRDSGMTVTYEPPAGLDRVDEITGRVLYRVAQEGLTNAGRHGSGHTVTLQIGVLSGSVTVTVTNLVSGTDRNQPDAPHGGLGLTGLRERVAAAGGTVRTGTDDAVFRLDAELPLRTSRRKDAP</sequence>
<dbReference type="SUPFAM" id="SSF55874">
    <property type="entry name" value="ATPase domain of HSP90 chaperone/DNA topoisomerase II/histidine kinase"/>
    <property type="match status" value="1"/>
</dbReference>
<organism evidence="6 7">
    <name type="scientific">Corynebacterium variabile</name>
    <dbReference type="NCBI Taxonomy" id="1727"/>
    <lineage>
        <taxon>Bacteria</taxon>
        <taxon>Bacillati</taxon>
        <taxon>Actinomycetota</taxon>
        <taxon>Actinomycetes</taxon>
        <taxon>Mycobacteriales</taxon>
        <taxon>Corynebacteriaceae</taxon>
        <taxon>Corynebacterium</taxon>
    </lineage>
</organism>
<dbReference type="CDD" id="cd16917">
    <property type="entry name" value="HATPase_UhpB-NarQ-NarX-like"/>
    <property type="match status" value="1"/>
</dbReference>
<evidence type="ECO:0000256" key="2">
    <source>
        <dbReference type="ARBA" id="ARBA00012438"/>
    </source>
</evidence>
<dbReference type="EC" id="2.7.13.3" evidence="2"/>
<dbReference type="AlphaFoldDB" id="A0A3B9QUW5"/>
<reference evidence="6 7" key="1">
    <citation type="journal article" date="2018" name="Nat. Biotechnol.">
        <title>A standardized bacterial taxonomy based on genome phylogeny substantially revises the tree of life.</title>
        <authorList>
            <person name="Parks D.H."/>
            <person name="Chuvochina M."/>
            <person name="Waite D.W."/>
            <person name="Rinke C."/>
            <person name="Skarshewski A."/>
            <person name="Chaumeil P.A."/>
            <person name="Hugenholtz P."/>
        </authorList>
    </citation>
    <scope>NUCLEOTIDE SEQUENCE [LARGE SCALE GENOMIC DNA]</scope>
    <source>
        <strain evidence="6">UBA9851</strain>
    </source>
</reference>
<dbReference type="GO" id="GO:0000160">
    <property type="term" value="P:phosphorelay signal transduction system"/>
    <property type="evidence" value="ECO:0007669"/>
    <property type="project" value="UniProtKB-KW"/>
</dbReference>